<keyword evidence="3" id="KW-1185">Reference proteome</keyword>
<gene>
    <name evidence="2" type="ORF">GFSPODELE1_LOCUS2631</name>
</gene>
<name>A0ABP1CUL2_9APHY</name>
<feature type="compositionally biased region" description="Polar residues" evidence="1">
    <location>
        <begin position="24"/>
        <end position="35"/>
    </location>
</feature>
<evidence type="ECO:0000313" key="3">
    <source>
        <dbReference type="Proteomes" id="UP001497453"/>
    </source>
</evidence>
<organism evidence="2 3">
    <name type="scientific">Somion occarium</name>
    <dbReference type="NCBI Taxonomy" id="3059160"/>
    <lineage>
        <taxon>Eukaryota</taxon>
        <taxon>Fungi</taxon>
        <taxon>Dikarya</taxon>
        <taxon>Basidiomycota</taxon>
        <taxon>Agaricomycotina</taxon>
        <taxon>Agaricomycetes</taxon>
        <taxon>Polyporales</taxon>
        <taxon>Cerrenaceae</taxon>
        <taxon>Somion</taxon>
    </lineage>
</organism>
<evidence type="ECO:0000313" key="2">
    <source>
        <dbReference type="EMBL" id="CAL1699356.1"/>
    </source>
</evidence>
<evidence type="ECO:0000256" key="1">
    <source>
        <dbReference type="SAM" id="MobiDB-lite"/>
    </source>
</evidence>
<dbReference type="EMBL" id="OZ037954">
    <property type="protein sequence ID" value="CAL1699356.1"/>
    <property type="molecule type" value="Genomic_DNA"/>
</dbReference>
<sequence length="197" mass="22549">MLLVKESYFIKSSNSTYPNMNISNLANDGTSSDPPTASGVKHPPLKAVNGRLMMYGYCVNMSWICDYAREHDWLTPSGRADDMKALIDLGRKVGRWDHIMVPKVFVYRKRTTNGQPRSAVCLNSIKDPESSQHAFIFGSGTNKSAADMEDALNPSRIEILKEVMRMEREPRWYYLTERERDDQPWIPEDEEQEAPAK</sequence>
<dbReference type="Proteomes" id="UP001497453">
    <property type="component" value="Chromosome 11"/>
</dbReference>
<proteinExistence type="predicted"/>
<reference evidence="3" key="1">
    <citation type="submission" date="2024-04" db="EMBL/GenBank/DDBJ databases">
        <authorList>
            <person name="Shaw F."/>
            <person name="Minotto A."/>
        </authorList>
    </citation>
    <scope>NUCLEOTIDE SEQUENCE [LARGE SCALE GENOMIC DNA]</scope>
</reference>
<accession>A0ABP1CUL2</accession>
<protein>
    <submittedName>
        <fullName evidence="2">Uncharacterized protein</fullName>
    </submittedName>
</protein>
<feature type="region of interest" description="Disordered" evidence="1">
    <location>
        <begin position="24"/>
        <end position="43"/>
    </location>
</feature>